<dbReference type="AlphaFoldDB" id="A0A1Y3GHQ4"/>
<comment type="caution">
    <text evidence="16">The sequence shown here is derived from an EMBL/GenBank/DDBJ whole genome shotgun (WGS) entry which is preliminary data.</text>
</comment>
<dbReference type="Gene3D" id="3.20.20.60">
    <property type="entry name" value="Phosphoenolpyruvate-binding domains"/>
    <property type="match status" value="1"/>
</dbReference>
<dbReference type="InterPro" id="IPR040442">
    <property type="entry name" value="Pyrv_kinase-like_dom_sf"/>
</dbReference>
<dbReference type="EMBL" id="MRZU01000003">
    <property type="protein sequence ID" value="OUJ18916.1"/>
    <property type="molecule type" value="Genomic_DNA"/>
</dbReference>
<dbReference type="GO" id="GO:0005524">
    <property type="term" value="F:ATP binding"/>
    <property type="evidence" value="ECO:0007669"/>
    <property type="project" value="UniProtKB-KW"/>
</dbReference>
<proteinExistence type="inferred from homology"/>
<keyword evidence="7 13" id="KW-0418">Kinase</keyword>
<keyword evidence="11 16" id="KW-0670">Pyruvate</keyword>
<keyword evidence="5" id="KW-0479">Metal-binding</keyword>
<comment type="similarity">
    <text evidence="2 13">Belongs to the pyruvate kinase family.</text>
</comment>
<comment type="pathway">
    <text evidence="1 13">Carbohydrate degradation; glycolysis; pyruvate from D-glyceraldehyde 3-phosphate: step 5/5.</text>
</comment>
<dbReference type="GO" id="GO:0000287">
    <property type="term" value="F:magnesium ion binding"/>
    <property type="evidence" value="ECO:0007669"/>
    <property type="project" value="UniProtKB-UniRule"/>
</dbReference>
<dbReference type="Pfam" id="PF02887">
    <property type="entry name" value="PK_C"/>
    <property type="match status" value="1"/>
</dbReference>
<comment type="catalytic activity">
    <reaction evidence="13">
        <text>pyruvate + ATP = phosphoenolpyruvate + ADP + H(+)</text>
        <dbReference type="Rhea" id="RHEA:18157"/>
        <dbReference type="ChEBI" id="CHEBI:15361"/>
        <dbReference type="ChEBI" id="CHEBI:15378"/>
        <dbReference type="ChEBI" id="CHEBI:30616"/>
        <dbReference type="ChEBI" id="CHEBI:58702"/>
        <dbReference type="ChEBI" id="CHEBI:456216"/>
        <dbReference type="EC" id="2.7.1.40"/>
    </reaction>
</comment>
<dbReference type="Proteomes" id="UP000195137">
    <property type="component" value="Unassembled WGS sequence"/>
</dbReference>
<gene>
    <name evidence="16" type="ORF">AMET1_0567</name>
</gene>
<protein>
    <recommendedName>
        <fullName evidence="3 12">Pyruvate kinase</fullName>
        <ecNumber evidence="3 12">2.7.1.40</ecNumber>
    </recommendedName>
</protein>
<evidence type="ECO:0000256" key="2">
    <source>
        <dbReference type="ARBA" id="ARBA00008663"/>
    </source>
</evidence>
<keyword evidence="8" id="KW-0067">ATP-binding</keyword>
<sequence length="462" mass="51710">MVLIGLIKTKIVVTLGPSTDSRDKIELLGNEGVDCFRVNTAYGSIDSYSSICRDIKELTDVPIMFDLKGPEIRLHTDGAKEIAVGDIFEVGFNPESDFYFNHDFGNQISVGDRLFIDNGELETSIKEIYEDKLVLEIKDEGYIYSGKGVNLPSVNVDTPTFTERDLKLIELGLKLDVDYYALSFVRNRSDIEKLRSRLDDSSGVIGKIENQKGLENFSEILKSVDCVMVARGDLGIEVSLEKVPLAQKKLIEKCNRQGIPVITATEVLESMIEKPSPTRAEVSDAANAILDGTDSIMLSGETSIGRYPIESIEMLKRIATEVEPAINKDIDKVGSKKISESISKAVNRLCQDMDIDKVVALTKTGYTSRMISRFRIKQPIITVTPNPKVERQLKIVYGLETIQKNYANQKNQVLFVAKELLKQNYINEKDTILFTSTSKRPIDKEGDNIIEIHKIKDLDVEI</sequence>
<evidence type="ECO:0000256" key="8">
    <source>
        <dbReference type="ARBA" id="ARBA00022840"/>
    </source>
</evidence>
<evidence type="ECO:0000313" key="16">
    <source>
        <dbReference type="EMBL" id="OUJ18916.1"/>
    </source>
</evidence>
<evidence type="ECO:0000256" key="13">
    <source>
        <dbReference type="RuleBase" id="RU000504"/>
    </source>
</evidence>
<dbReference type="UniPathway" id="UPA00109">
    <property type="reaction ID" value="UER00188"/>
</dbReference>
<evidence type="ECO:0000256" key="10">
    <source>
        <dbReference type="ARBA" id="ARBA00023152"/>
    </source>
</evidence>
<dbReference type="GO" id="GO:0004743">
    <property type="term" value="F:pyruvate kinase activity"/>
    <property type="evidence" value="ECO:0007669"/>
    <property type="project" value="UniProtKB-UniRule"/>
</dbReference>
<dbReference type="InterPro" id="IPR015793">
    <property type="entry name" value="Pyrv_Knase_brl"/>
</dbReference>
<reference evidence="16 17" key="1">
    <citation type="submission" date="2016-12" db="EMBL/GenBank/DDBJ databases">
        <title>Discovery of methanogenic haloarchaea.</title>
        <authorList>
            <person name="Sorokin D.Y."/>
            <person name="Makarova K.S."/>
            <person name="Abbas B."/>
            <person name="Ferrer M."/>
            <person name="Golyshin P.N."/>
        </authorList>
    </citation>
    <scope>NUCLEOTIDE SEQUENCE [LARGE SCALE GENOMIC DNA]</scope>
    <source>
        <strain evidence="16">AMET1</strain>
    </source>
</reference>
<dbReference type="InterPro" id="IPR011037">
    <property type="entry name" value="Pyrv_Knase-like_insert_dom_sf"/>
</dbReference>
<evidence type="ECO:0000256" key="3">
    <source>
        <dbReference type="ARBA" id="ARBA00012142"/>
    </source>
</evidence>
<dbReference type="PRINTS" id="PR01050">
    <property type="entry name" value="PYRUVTKNASE"/>
</dbReference>
<dbReference type="SUPFAM" id="SSF52935">
    <property type="entry name" value="PK C-terminal domain-like"/>
    <property type="match status" value="1"/>
</dbReference>
<dbReference type="Pfam" id="PF00224">
    <property type="entry name" value="PK"/>
    <property type="match status" value="1"/>
</dbReference>
<dbReference type="PANTHER" id="PTHR11817">
    <property type="entry name" value="PYRUVATE KINASE"/>
    <property type="match status" value="1"/>
</dbReference>
<evidence type="ECO:0000256" key="11">
    <source>
        <dbReference type="ARBA" id="ARBA00023317"/>
    </source>
</evidence>
<evidence type="ECO:0000256" key="1">
    <source>
        <dbReference type="ARBA" id="ARBA00004997"/>
    </source>
</evidence>
<evidence type="ECO:0000256" key="5">
    <source>
        <dbReference type="ARBA" id="ARBA00022723"/>
    </source>
</evidence>
<keyword evidence="6" id="KW-0547">Nucleotide-binding</keyword>
<dbReference type="GO" id="GO:0030955">
    <property type="term" value="F:potassium ion binding"/>
    <property type="evidence" value="ECO:0007669"/>
    <property type="project" value="UniProtKB-UniRule"/>
</dbReference>
<dbReference type="RefSeq" id="WP_086636970.1">
    <property type="nucleotide sequence ID" value="NZ_MRZU01000003.1"/>
</dbReference>
<dbReference type="InterPro" id="IPR015806">
    <property type="entry name" value="Pyrv_Knase_insert_dom_sf"/>
</dbReference>
<evidence type="ECO:0000256" key="7">
    <source>
        <dbReference type="ARBA" id="ARBA00022777"/>
    </source>
</evidence>
<evidence type="ECO:0000256" key="4">
    <source>
        <dbReference type="ARBA" id="ARBA00022679"/>
    </source>
</evidence>
<keyword evidence="10 13" id="KW-0324">Glycolysis</keyword>
<dbReference type="Gene3D" id="2.40.33.10">
    <property type="entry name" value="PK beta-barrel domain-like"/>
    <property type="match status" value="1"/>
</dbReference>
<evidence type="ECO:0000256" key="9">
    <source>
        <dbReference type="ARBA" id="ARBA00022842"/>
    </source>
</evidence>
<keyword evidence="4 13" id="KW-0808">Transferase</keyword>
<dbReference type="InterPro" id="IPR001697">
    <property type="entry name" value="Pyr_Knase"/>
</dbReference>
<keyword evidence="17" id="KW-1185">Reference proteome</keyword>
<evidence type="ECO:0000259" key="14">
    <source>
        <dbReference type="Pfam" id="PF00224"/>
    </source>
</evidence>
<name>A0A1Y3GHQ4_9EURY</name>
<dbReference type="Gene3D" id="3.40.1380.20">
    <property type="entry name" value="Pyruvate kinase, C-terminal domain"/>
    <property type="match status" value="1"/>
</dbReference>
<feature type="domain" description="Pyruvate kinase C-terminal" evidence="15">
    <location>
        <begin position="340"/>
        <end position="453"/>
    </location>
</feature>
<evidence type="ECO:0000256" key="6">
    <source>
        <dbReference type="ARBA" id="ARBA00022741"/>
    </source>
</evidence>
<dbReference type="InterPro" id="IPR015813">
    <property type="entry name" value="Pyrv/PenolPyrv_kinase-like_dom"/>
</dbReference>
<keyword evidence="9 13" id="KW-0460">Magnesium</keyword>
<dbReference type="SUPFAM" id="SSF51621">
    <property type="entry name" value="Phosphoenolpyruvate/pyruvate domain"/>
    <property type="match status" value="1"/>
</dbReference>
<dbReference type="InterPro" id="IPR015795">
    <property type="entry name" value="Pyrv_Knase_C"/>
</dbReference>
<dbReference type="NCBIfam" id="TIGR01064">
    <property type="entry name" value="pyruv_kin"/>
    <property type="match status" value="1"/>
</dbReference>
<dbReference type="GO" id="GO:0016301">
    <property type="term" value="F:kinase activity"/>
    <property type="evidence" value="ECO:0007669"/>
    <property type="project" value="UniProtKB-KW"/>
</dbReference>
<evidence type="ECO:0000259" key="15">
    <source>
        <dbReference type="Pfam" id="PF02887"/>
    </source>
</evidence>
<accession>A0A1Y3GHQ4</accession>
<feature type="domain" description="Pyruvate kinase barrel" evidence="14">
    <location>
        <begin position="8"/>
        <end position="312"/>
    </location>
</feature>
<dbReference type="InterPro" id="IPR036918">
    <property type="entry name" value="Pyrv_Knase_C_sf"/>
</dbReference>
<dbReference type="SUPFAM" id="SSF50800">
    <property type="entry name" value="PK beta-barrel domain-like"/>
    <property type="match status" value="1"/>
</dbReference>
<dbReference type="EC" id="2.7.1.40" evidence="3 12"/>
<organism evidence="16 17">
    <name type="scientific">Methanonatronarchaeum thermophilum</name>
    <dbReference type="NCBI Taxonomy" id="1927129"/>
    <lineage>
        <taxon>Archaea</taxon>
        <taxon>Methanobacteriati</taxon>
        <taxon>Methanobacteriota</taxon>
        <taxon>Methanonatronarchaeia</taxon>
        <taxon>Methanonatronarchaeales</taxon>
        <taxon>Methanonatronarchaeaceae</taxon>
        <taxon>Methanonatronarchaeum</taxon>
    </lineage>
</organism>
<evidence type="ECO:0000313" key="17">
    <source>
        <dbReference type="Proteomes" id="UP000195137"/>
    </source>
</evidence>
<evidence type="ECO:0000256" key="12">
    <source>
        <dbReference type="NCBIfam" id="TIGR01064"/>
    </source>
</evidence>